<feature type="domain" description="Excalibur calcium-binding" evidence="1">
    <location>
        <begin position="27"/>
        <end position="61"/>
    </location>
</feature>
<accession>A0A4Q0ZD49</accession>
<evidence type="ECO:0000313" key="2">
    <source>
        <dbReference type="EMBL" id="RXJ84229.1"/>
    </source>
</evidence>
<gene>
    <name evidence="2" type="ORF">CRU90_06630</name>
</gene>
<evidence type="ECO:0000313" key="3">
    <source>
        <dbReference type="Proteomes" id="UP000290870"/>
    </source>
</evidence>
<dbReference type="Pfam" id="PF05901">
    <property type="entry name" value="Excalibur"/>
    <property type="match status" value="1"/>
</dbReference>
<name>A0A4Q0ZD49_9BACT</name>
<reference evidence="2 3" key="1">
    <citation type="submission" date="2017-10" db="EMBL/GenBank/DDBJ databases">
        <title>Genomics of the genus Arcobacter.</title>
        <authorList>
            <person name="Perez-Cataluna A."/>
            <person name="Figueras M.J."/>
        </authorList>
    </citation>
    <scope>NUCLEOTIDE SEQUENCE [LARGE SCALE GENOMIC DNA]</scope>
    <source>
        <strain evidence="2 3">F26</strain>
    </source>
</reference>
<evidence type="ECO:0000259" key="1">
    <source>
        <dbReference type="Pfam" id="PF05901"/>
    </source>
</evidence>
<protein>
    <submittedName>
        <fullName evidence="2">Cold-shock protein</fullName>
    </submittedName>
</protein>
<dbReference type="AlphaFoldDB" id="A0A4Q0ZD49"/>
<dbReference type="OrthoDB" id="72963at2"/>
<dbReference type="Proteomes" id="UP000290870">
    <property type="component" value="Unassembled WGS sequence"/>
</dbReference>
<dbReference type="EMBL" id="PDJZ01000006">
    <property type="protein sequence ID" value="RXJ84229.1"/>
    <property type="molecule type" value="Genomic_DNA"/>
</dbReference>
<dbReference type="InterPro" id="IPR008613">
    <property type="entry name" value="Excalibur_Ca-bd_domain"/>
</dbReference>
<organism evidence="2 3">
    <name type="scientific">Arcobacter cloacae</name>
    <dbReference type="NCBI Taxonomy" id="1054034"/>
    <lineage>
        <taxon>Bacteria</taxon>
        <taxon>Pseudomonadati</taxon>
        <taxon>Campylobacterota</taxon>
        <taxon>Epsilonproteobacteria</taxon>
        <taxon>Campylobacterales</taxon>
        <taxon>Arcobacteraceae</taxon>
        <taxon>Arcobacter</taxon>
    </lineage>
</organism>
<sequence length="65" mass="7416">MIIAVLLINLNAAEKKEKKQEFKCEAKKTCKQMSSCKEAIFYLKECDLSKLDKDKDGIPCESICK</sequence>
<comment type="caution">
    <text evidence="2">The sequence shown here is derived from an EMBL/GenBank/DDBJ whole genome shotgun (WGS) entry which is preliminary data.</text>
</comment>
<proteinExistence type="predicted"/>